<keyword evidence="2" id="KW-0732">Signal</keyword>
<dbReference type="AlphaFoldDB" id="A0A6A5SGL3"/>
<gene>
    <name evidence="3" type="ORF">EJ02DRAFT_497698</name>
</gene>
<evidence type="ECO:0000313" key="3">
    <source>
        <dbReference type="EMBL" id="KAF1939203.1"/>
    </source>
</evidence>
<feature type="compositionally biased region" description="Polar residues" evidence="1">
    <location>
        <begin position="132"/>
        <end position="145"/>
    </location>
</feature>
<sequence length="170" mass="18392">MPNIKLFFLTAVLWFMGIALAAPRPHIGMVNNDYVRDVGAVYPNLAYGGEGTFLLEAKNKPECITLYNIVSIQICIANTECAFYTSADCGASKGESAAFIVGHGDVEQVPADTMAIYGSYQCDPDHSDDDMTTPNTPVYLQTSPHDPSKDLKPGMVVCSDLPTGRCEQMS</sequence>
<evidence type="ECO:0000313" key="4">
    <source>
        <dbReference type="Proteomes" id="UP000800038"/>
    </source>
</evidence>
<accession>A0A6A5SGL3</accession>
<dbReference type="Proteomes" id="UP000800038">
    <property type="component" value="Unassembled WGS sequence"/>
</dbReference>
<feature type="chain" id="PRO_5025378635" evidence="2">
    <location>
        <begin position="22"/>
        <end position="170"/>
    </location>
</feature>
<feature type="signal peptide" evidence="2">
    <location>
        <begin position="1"/>
        <end position="21"/>
    </location>
</feature>
<protein>
    <submittedName>
        <fullName evidence="3">Uncharacterized protein</fullName>
    </submittedName>
</protein>
<evidence type="ECO:0000256" key="2">
    <source>
        <dbReference type="SAM" id="SignalP"/>
    </source>
</evidence>
<name>A0A6A5SGL3_9PLEO</name>
<feature type="region of interest" description="Disordered" evidence="1">
    <location>
        <begin position="126"/>
        <end position="154"/>
    </location>
</feature>
<evidence type="ECO:0000256" key="1">
    <source>
        <dbReference type="SAM" id="MobiDB-lite"/>
    </source>
</evidence>
<keyword evidence="4" id="KW-1185">Reference proteome</keyword>
<proteinExistence type="predicted"/>
<dbReference type="OrthoDB" id="3679522at2759"/>
<dbReference type="EMBL" id="ML976086">
    <property type="protein sequence ID" value="KAF1939203.1"/>
    <property type="molecule type" value="Genomic_DNA"/>
</dbReference>
<reference evidence="3" key="1">
    <citation type="journal article" date="2020" name="Stud. Mycol.">
        <title>101 Dothideomycetes genomes: a test case for predicting lifestyles and emergence of pathogens.</title>
        <authorList>
            <person name="Haridas S."/>
            <person name="Albert R."/>
            <person name="Binder M."/>
            <person name="Bloem J."/>
            <person name="Labutti K."/>
            <person name="Salamov A."/>
            <person name="Andreopoulos B."/>
            <person name="Baker S."/>
            <person name="Barry K."/>
            <person name="Bills G."/>
            <person name="Bluhm B."/>
            <person name="Cannon C."/>
            <person name="Castanera R."/>
            <person name="Culley D."/>
            <person name="Daum C."/>
            <person name="Ezra D."/>
            <person name="Gonzalez J."/>
            <person name="Henrissat B."/>
            <person name="Kuo A."/>
            <person name="Liang C."/>
            <person name="Lipzen A."/>
            <person name="Lutzoni F."/>
            <person name="Magnuson J."/>
            <person name="Mondo S."/>
            <person name="Nolan M."/>
            <person name="Ohm R."/>
            <person name="Pangilinan J."/>
            <person name="Park H.-J."/>
            <person name="Ramirez L."/>
            <person name="Alfaro M."/>
            <person name="Sun H."/>
            <person name="Tritt A."/>
            <person name="Yoshinaga Y."/>
            <person name="Zwiers L.-H."/>
            <person name="Turgeon B."/>
            <person name="Goodwin S."/>
            <person name="Spatafora J."/>
            <person name="Crous P."/>
            <person name="Grigoriev I."/>
        </authorList>
    </citation>
    <scope>NUCLEOTIDE SEQUENCE</scope>
    <source>
        <strain evidence="3">CBS 161.51</strain>
    </source>
</reference>
<organism evidence="3 4">
    <name type="scientific">Clathrospora elynae</name>
    <dbReference type="NCBI Taxonomy" id="706981"/>
    <lineage>
        <taxon>Eukaryota</taxon>
        <taxon>Fungi</taxon>
        <taxon>Dikarya</taxon>
        <taxon>Ascomycota</taxon>
        <taxon>Pezizomycotina</taxon>
        <taxon>Dothideomycetes</taxon>
        <taxon>Pleosporomycetidae</taxon>
        <taxon>Pleosporales</taxon>
        <taxon>Diademaceae</taxon>
        <taxon>Clathrospora</taxon>
    </lineage>
</organism>